<proteinExistence type="inferred from homology"/>
<evidence type="ECO:0000313" key="3">
    <source>
        <dbReference type="EMBL" id="ABO48411.1"/>
    </source>
</evidence>
<name>D0PPC0_9GAMA</name>
<dbReference type="EMBL" id="EF495130">
    <property type="protein sequence ID" value="ABO48411.1"/>
    <property type="molecule type" value="Genomic_DNA"/>
</dbReference>
<reference evidence="3" key="1">
    <citation type="submission" date="2007-03" db="EMBL/GenBank/DDBJ databases">
        <title>Sequence characterization of a virus closely related to Murine gammaherpesvirus 68.</title>
        <authorList>
            <person name="Milligan S."/>
            <person name="Cunningham C."/>
            <person name="Efstathiou S."/>
            <person name="Chastel O."/>
            <person name="Davison A.J."/>
        </authorList>
    </citation>
    <scope>NUCLEOTIDE SEQUENCE</scope>
    <source>
        <strain evidence="3">Brest/An711</strain>
    </source>
</reference>
<comment type="similarity">
    <text evidence="1">Belongs to the herpesviridae UL92 family.</text>
</comment>
<evidence type="ECO:0000256" key="2">
    <source>
        <dbReference type="SAM" id="Phobius"/>
    </source>
</evidence>
<organism evidence="3">
    <name type="scientific">Wood mouse herpesvirus</name>
    <dbReference type="NCBI Taxonomy" id="432370"/>
    <lineage>
        <taxon>Viruses</taxon>
        <taxon>Duplodnaviria</taxon>
        <taxon>Heunggongvirae</taxon>
        <taxon>Peploviricota</taxon>
        <taxon>Herviviricetes</taxon>
        <taxon>Herpesvirales</taxon>
        <taxon>Orthoherpesviridae</taxon>
        <taxon>Gammaherpesvirinae</taxon>
        <taxon>Rhadinovirus</taxon>
        <taxon>Rhadinovirus muridgamma7</taxon>
        <taxon>Murid gammaherpesvirus 7</taxon>
    </lineage>
</organism>
<evidence type="ECO:0008006" key="4">
    <source>
        <dbReference type="Google" id="ProtNLM"/>
    </source>
</evidence>
<protein>
    <recommendedName>
        <fullName evidence="4">Protein UL92</fullName>
    </recommendedName>
</protein>
<dbReference type="Pfam" id="PF03048">
    <property type="entry name" value="Herpes_UL92"/>
    <property type="match status" value="1"/>
</dbReference>
<reference evidence="3" key="2">
    <citation type="journal article" date="2010" name="J. Gen. Virol.">
        <title>Characterization of a novel wood mouse virus related to murid herpesvirus 4.</title>
        <authorList>
            <person name="Hughes D.J."/>
            <person name="Kipar A."/>
            <person name="Milligan S.G."/>
            <person name="Cunningham C."/>
            <person name="Sanders M."/>
            <person name="Quail M.A."/>
            <person name="Rajandream M.A."/>
            <person name="Efstathiou S."/>
            <person name="Bowden R.J."/>
            <person name="Chastel C."/>
            <person name="Bennett M."/>
            <person name="Sample J.T."/>
            <person name="Barrell B."/>
            <person name="Davison A.J."/>
            <person name="Stewart J.P."/>
        </authorList>
    </citation>
    <scope>NUCLEOTIDE SEQUENCE</scope>
    <source>
        <strain evidence="3">Brest/An711</strain>
    </source>
</reference>
<keyword evidence="2" id="KW-0472">Membrane</keyword>
<keyword evidence="2" id="KW-1133">Transmembrane helix</keyword>
<keyword evidence="2" id="KW-0812">Transmembrane</keyword>
<accession>D0PPC0</accession>
<dbReference type="InterPro" id="IPR004289">
    <property type="entry name" value="Herpes_UL92"/>
</dbReference>
<evidence type="ECO:0000256" key="1">
    <source>
        <dbReference type="ARBA" id="ARBA00009153"/>
    </source>
</evidence>
<sequence>MYKRCKRGPDKCMMRPLSNPLAEAYNVQNLYQCIHCDEYHLCNGSISCDPLVDREGIVCTVTGKYIQCNVRESPMCGAMCLDVDIHPEDNTDCILRALFGDIVDIINKLDDIAEIKGKILTGDSLNEHIKKKIECTFPMCANIINCNQQGYAILCSMFVHIIMSIYANKTIYGHMLFKCTRNKKYDTIAKKIREKWMYLE</sequence>
<feature type="transmembrane region" description="Helical" evidence="2">
    <location>
        <begin position="150"/>
        <end position="168"/>
    </location>
</feature>